<accession>A0A7K3W0B0</accession>
<dbReference type="AlphaFoldDB" id="A0A7K3W0B0"/>
<dbReference type="RefSeq" id="WP_163480956.1">
    <property type="nucleotide sequence ID" value="NZ_JAAGWF010000008.1"/>
</dbReference>
<dbReference type="EMBL" id="JAAGWF010000008">
    <property type="protein sequence ID" value="NEK57783.1"/>
    <property type="molecule type" value="Genomic_DNA"/>
</dbReference>
<comment type="caution">
    <text evidence="1">The sequence shown here is derived from an EMBL/GenBank/DDBJ whole genome shotgun (WGS) entry which is preliminary data.</text>
</comment>
<sequence length="100" mass="9977">MAGKKKQKPPMTWKLLGTGFAVPAGIAVRKLTDAAWYAARGTNPPKNPAAPGVGWGEALAWAAVSGVAVAAGRLVAARGAAATYQSLTGKLPPGLNAGSP</sequence>
<gene>
    <name evidence="1" type="ORF">GCU56_07850</name>
</gene>
<organism evidence="1 2">
    <name type="scientific">Geodermatophilus sabuli</name>
    <dbReference type="NCBI Taxonomy" id="1564158"/>
    <lineage>
        <taxon>Bacteria</taxon>
        <taxon>Bacillati</taxon>
        <taxon>Actinomycetota</taxon>
        <taxon>Actinomycetes</taxon>
        <taxon>Geodermatophilales</taxon>
        <taxon>Geodermatophilaceae</taxon>
        <taxon>Geodermatophilus</taxon>
    </lineage>
</organism>
<proteinExistence type="predicted"/>
<keyword evidence="2" id="KW-1185">Reference proteome</keyword>
<dbReference type="Proteomes" id="UP000470246">
    <property type="component" value="Unassembled WGS sequence"/>
</dbReference>
<evidence type="ECO:0000313" key="2">
    <source>
        <dbReference type="Proteomes" id="UP000470246"/>
    </source>
</evidence>
<dbReference type="InterPro" id="IPR025329">
    <property type="entry name" value="DUF4235"/>
</dbReference>
<evidence type="ECO:0000313" key="1">
    <source>
        <dbReference type="EMBL" id="NEK57783.1"/>
    </source>
</evidence>
<protein>
    <submittedName>
        <fullName evidence="1">DUF4235 domain-containing protein</fullName>
    </submittedName>
</protein>
<name>A0A7K3W0B0_9ACTN</name>
<reference evidence="1 2" key="1">
    <citation type="submission" date="2020-02" db="EMBL/GenBank/DDBJ databases">
        <title>Geodermatophilus sabuli CPCC 205279 I12A-02694.</title>
        <authorList>
            <person name="Jiang Z."/>
        </authorList>
    </citation>
    <scope>NUCLEOTIDE SEQUENCE [LARGE SCALE GENOMIC DNA]</scope>
    <source>
        <strain evidence="1 2">I12A-02694</strain>
    </source>
</reference>
<dbReference type="Pfam" id="PF14019">
    <property type="entry name" value="DUF4235"/>
    <property type="match status" value="1"/>
</dbReference>